<protein>
    <submittedName>
        <fullName evidence="2">Uncharacterized protein</fullName>
    </submittedName>
</protein>
<gene>
    <name evidence="2" type="ORF">PAQ31011_05109</name>
</gene>
<sequence length="120" mass="13457">MSSKTFHIPKWGGAESAFLGVEFKDTYILILSIFVALVAGKVWGTGAYLGIPLAGYFANKQYIQWRDQRLPGFIRVELYKYGLAKYSKGFRSQREAFSGDARIINPGSARIVARLTDVEE</sequence>
<keyword evidence="3" id="KW-1185">Reference proteome</keyword>
<evidence type="ECO:0000256" key="1">
    <source>
        <dbReference type="SAM" id="Phobius"/>
    </source>
</evidence>
<feature type="transmembrane region" description="Helical" evidence="1">
    <location>
        <begin position="27"/>
        <end position="51"/>
    </location>
</feature>
<keyword evidence="1" id="KW-1133">Transmembrane helix</keyword>
<keyword evidence="1" id="KW-0472">Membrane</keyword>
<dbReference type="Proteomes" id="UP000366819">
    <property type="component" value="Unassembled WGS sequence"/>
</dbReference>
<name>A0A5E4Z847_9BURK</name>
<dbReference type="OrthoDB" id="9004245at2"/>
<dbReference type="EMBL" id="CABPSN010000012">
    <property type="protein sequence ID" value="VVE56480.1"/>
    <property type="molecule type" value="Genomic_DNA"/>
</dbReference>
<dbReference type="AlphaFoldDB" id="A0A5E4Z847"/>
<proteinExistence type="predicted"/>
<organism evidence="2 3">
    <name type="scientific">Pandoraea aquatica</name>
    <dbReference type="NCBI Taxonomy" id="2508290"/>
    <lineage>
        <taxon>Bacteria</taxon>
        <taxon>Pseudomonadati</taxon>
        <taxon>Pseudomonadota</taxon>
        <taxon>Betaproteobacteria</taxon>
        <taxon>Burkholderiales</taxon>
        <taxon>Burkholderiaceae</taxon>
        <taxon>Pandoraea</taxon>
    </lineage>
</organism>
<evidence type="ECO:0000313" key="3">
    <source>
        <dbReference type="Proteomes" id="UP000366819"/>
    </source>
</evidence>
<keyword evidence="1" id="KW-0812">Transmembrane</keyword>
<evidence type="ECO:0000313" key="2">
    <source>
        <dbReference type="EMBL" id="VVE56480.1"/>
    </source>
</evidence>
<accession>A0A5E4Z847</accession>
<reference evidence="2 3" key="1">
    <citation type="submission" date="2019-08" db="EMBL/GenBank/DDBJ databases">
        <authorList>
            <person name="Peeters C."/>
        </authorList>
    </citation>
    <scope>NUCLEOTIDE SEQUENCE [LARGE SCALE GENOMIC DNA]</scope>
    <source>
        <strain evidence="2 3">LMG 31011</strain>
    </source>
</reference>
<dbReference type="RefSeq" id="WP_150578382.1">
    <property type="nucleotide sequence ID" value="NZ_CABPSN010000012.1"/>
</dbReference>